<evidence type="ECO:0000256" key="1">
    <source>
        <dbReference type="SAM" id="MobiDB-lite"/>
    </source>
</evidence>
<dbReference type="AlphaFoldDB" id="A0A2C9VY60"/>
<name>A0A2C9VY60_MANES</name>
<proteinExistence type="predicted"/>
<organism evidence="2">
    <name type="scientific">Manihot esculenta</name>
    <name type="common">Cassava</name>
    <name type="synonym">Jatropha manihot</name>
    <dbReference type="NCBI Taxonomy" id="3983"/>
    <lineage>
        <taxon>Eukaryota</taxon>
        <taxon>Viridiplantae</taxon>
        <taxon>Streptophyta</taxon>
        <taxon>Embryophyta</taxon>
        <taxon>Tracheophyta</taxon>
        <taxon>Spermatophyta</taxon>
        <taxon>Magnoliopsida</taxon>
        <taxon>eudicotyledons</taxon>
        <taxon>Gunneridae</taxon>
        <taxon>Pentapetalae</taxon>
        <taxon>rosids</taxon>
        <taxon>fabids</taxon>
        <taxon>Malpighiales</taxon>
        <taxon>Euphorbiaceae</taxon>
        <taxon>Crotonoideae</taxon>
        <taxon>Manihoteae</taxon>
        <taxon>Manihot</taxon>
    </lineage>
</organism>
<feature type="region of interest" description="Disordered" evidence="1">
    <location>
        <begin position="1"/>
        <end position="25"/>
    </location>
</feature>
<feature type="compositionally biased region" description="Basic residues" evidence="1">
    <location>
        <begin position="1"/>
        <end position="10"/>
    </location>
</feature>
<accession>A0A2C9VY60</accession>
<evidence type="ECO:0000313" key="2">
    <source>
        <dbReference type="EMBL" id="OAY51273.1"/>
    </source>
</evidence>
<protein>
    <submittedName>
        <fullName evidence="2">Uncharacterized protein</fullName>
    </submittedName>
</protein>
<dbReference type="EMBL" id="CM004391">
    <property type="protein sequence ID" value="OAY51273.1"/>
    <property type="molecule type" value="Genomic_DNA"/>
</dbReference>
<sequence length="75" mass="8403">MKQKNSKRKDRRSDPVPPPMALNARNPCSIHIQDIGASGRHCDLDTSLINVNQSALSFSPIDFTKTRNVAKKKKE</sequence>
<gene>
    <name evidence="2" type="ORF">MANES_05G201500</name>
</gene>
<reference evidence="2" key="1">
    <citation type="submission" date="2016-02" db="EMBL/GenBank/DDBJ databases">
        <title>WGS assembly of Manihot esculenta.</title>
        <authorList>
            <person name="Bredeson J.V."/>
            <person name="Prochnik S.E."/>
            <person name="Lyons J.B."/>
            <person name="Schmutz J."/>
            <person name="Grimwood J."/>
            <person name="Vrebalov J."/>
            <person name="Bart R.S."/>
            <person name="Amuge T."/>
            <person name="Ferguson M.E."/>
            <person name="Green R."/>
            <person name="Putnam N."/>
            <person name="Stites J."/>
            <person name="Rounsley S."/>
            <person name="Rokhsar D.S."/>
        </authorList>
    </citation>
    <scope>NUCLEOTIDE SEQUENCE [LARGE SCALE GENOMIC DNA]</scope>
    <source>
        <tissue evidence="2">Leaf</tissue>
    </source>
</reference>